<keyword evidence="2" id="KW-1185">Reference proteome</keyword>
<sequence>MQSKQAARDGPRPWKERVERVAITGGHRYNEQEDGLEVPRGGAVYKISRLLQKTKNGGHQGLGRVFGRPSSMHMVASCMGGLCEFKGMEVVQAIKEQRL</sequence>
<dbReference type="Proteomes" id="UP000886520">
    <property type="component" value="Chromosome 5"/>
</dbReference>
<comment type="caution">
    <text evidence="1">The sequence shown here is derived from an EMBL/GenBank/DDBJ whole genome shotgun (WGS) entry which is preliminary data.</text>
</comment>
<evidence type="ECO:0000313" key="1">
    <source>
        <dbReference type="EMBL" id="KAI5080016.1"/>
    </source>
</evidence>
<proteinExistence type="predicted"/>
<dbReference type="EMBL" id="JABFUD020000005">
    <property type="protein sequence ID" value="KAI5080016.1"/>
    <property type="molecule type" value="Genomic_DNA"/>
</dbReference>
<evidence type="ECO:0000313" key="2">
    <source>
        <dbReference type="Proteomes" id="UP000886520"/>
    </source>
</evidence>
<organism evidence="1 2">
    <name type="scientific">Adiantum capillus-veneris</name>
    <name type="common">Maidenhair fern</name>
    <dbReference type="NCBI Taxonomy" id="13818"/>
    <lineage>
        <taxon>Eukaryota</taxon>
        <taxon>Viridiplantae</taxon>
        <taxon>Streptophyta</taxon>
        <taxon>Embryophyta</taxon>
        <taxon>Tracheophyta</taxon>
        <taxon>Polypodiopsida</taxon>
        <taxon>Polypodiidae</taxon>
        <taxon>Polypodiales</taxon>
        <taxon>Pteridineae</taxon>
        <taxon>Pteridaceae</taxon>
        <taxon>Vittarioideae</taxon>
        <taxon>Adiantum</taxon>
    </lineage>
</organism>
<protein>
    <submittedName>
        <fullName evidence="1">Uncharacterized protein</fullName>
    </submittedName>
</protein>
<dbReference type="AlphaFoldDB" id="A0A9D4V649"/>
<name>A0A9D4V649_ADICA</name>
<gene>
    <name evidence="1" type="ORF">GOP47_0005495</name>
</gene>
<accession>A0A9D4V649</accession>
<reference evidence="1 2" key="1">
    <citation type="submission" date="2021-01" db="EMBL/GenBank/DDBJ databases">
        <title>Adiantum capillus-veneris genome.</title>
        <authorList>
            <person name="Fang Y."/>
            <person name="Liao Q."/>
        </authorList>
    </citation>
    <scope>NUCLEOTIDE SEQUENCE [LARGE SCALE GENOMIC DNA]</scope>
    <source>
        <strain evidence="1">H3</strain>
        <tissue evidence="1">Leaf</tissue>
    </source>
</reference>